<reference evidence="2 3" key="1">
    <citation type="submission" date="2019-03" db="EMBL/GenBank/DDBJ databases">
        <authorList>
            <person name="Gaulin E."/>
            <person name="Dumas B."/>
        </authorList>
    </citation>
    <scope>NUCLEOTIDE SEQUENCE [LARGE SCALE GENOMIC DNA]</scope>
    <source>
        <strain evidence="2">CBS 568.67</strain>
    </source>
</reference>
<evidence type="ECO:0000313" key="2">
    <source>
        <dbReference type="EMBL" id="VFT92561.1"/>
    </source>
</evidence>
<protein>
    <submittedName>
        <fullName evidence="2">Aste57867_15773 protein</fullName>
    </submittedName>
</protein>
<dbReference type="InterPro" id="IPR025533">
    <property type="entry name" value="DUF4419"/>
</dbReference>
<proteinExistence type="predicted"/>
<dbReference type="AlphaFoldDB" id="A0A485L3W0"/>
<evidence type="ECO:0000313" key="3">
    <source>
        <dbReference type="Proteomes" id="UP000332933"/>
    </source>
</evidence>
<sequence>MKPITTHPLQIGMLIEYDQRALIFYSSTKCRQRLDARRSFVPSSSKCTHMYGSKFRPRKNWKQGIHFPIYNIMVTFPVSPVQLSACDVQCGNHNDAIKNIKEFKSKGCTNVIQGSHTAEALAASTNGFVYGIMQAYNQHHNLELRPDDVWLAIMTQFGLFVNGNAEQVRNSLVKHEGKKTLTVTMPGTLHTANYGVMADLFVGEMKEHLVDAQLSDWILPGFSTTTHHDRIVGSVTMMAAMKKYFKYKCYLCCGIPNVTLLGTVEDWETIRSRAEKLKEYGLTEWVDMLTVVLDQFVASAMGKVDVDFWQRICHRMGGGSGPSYLSGWITVFCVFNDAGKWQGSFKSYRGRPSEFPIVNTGDVPGGYLTVDVEINDNGVEYKTLMFAGHMAFEVKGNGHSIAPHLGWALALTDGSTEDEDN</sequence>
<dbReference type="PANTHER" id="PTHR31252:SF11">
    <property type="entry name" value="DUF4419 DOMAIN-CONTAINING PROTEIN"/>
    <property type="match status" value="1"/>
</dbReference>
<evidence type="ECO:0000313" key="1">
    <source>
        <dbReference type="EMBL" id="KAF0693234.1"/>
    </source>
</evidence>
<name>A0A485L3W0_9STRA</name>
<keyword evidence="3" id="KW-1185">Reference proteome</keyword>
<gene>
    <name evidence="2" type="primary">Aste57867_15773</name>
    <name evidence="1" type="ORF">As57867_015717</name>
    <name evidence="2" type="ORF">ASTE57867_15773</name>
</gene>
<dbReference type="OrthoDB" id="9978173at2759"/>
<reference evidence="1" key="2">
    <citation type="submission" date="2019-06" db="EMBL/GenBank/DDBJ databases">
        <title>Genomics analysis of Aphanomyces spp. identifies a new class of oomycete effector associated with host adaptation.</title>
        <authorList>
            <person name="Gaulin E."/>
        </authorList>
    </citation>
    <scope>NUCLEOTIDE SEQUENCE</scope>
    <source>
        <strain evidence="1">CBS 578.67</strain>
    </source>
</reference>
<organism evidence="2 3">
    <name type="scientific">Aphanomyces stellatus</name>
    <dbReference type="NCBI Taxonomy" id="120398"/>
    <lineage>
        <taxon>Eukaryota</taxon>
        <taxon>Sar</taxon>
        <taxon>Stramenopiles</taxon>
        <taxon>Oomycota</taxon>
        <taxon>Saprolegniomycetes</taxon>
        <taxon>Saprolegniales</taxon>
        <taxon>Verrucalvaceae</taxon>
        <taxon>Aphanomyces</taxon>
    </lineage>
</organism>
<dbReference type="EMBL" id="VJMH01005750">
    <property type="protein sequence ID" value="KAF0693234.1"/>
    <property type="molecule type" value="Genomic_DNA"/>
</dbReference>
<accession>A0A485L3W0</accession>
<dbReference type="Proteomes" id="UP000332933">
    <property type="component" value="Unassembled WGS sequence"/>
</dbReference>
<dbReference type="Pfam" id="PF14388">
    <property type="entry name" value="DUF4419"/>
    <property type="match status" value="1"/>
</dbReference>
<dbReference type="EMBL" id="CAADRA010005771">
    <property type="protein sequence ID" value="VFT92561.1"/>
    <property type="molecule type" value="Genomic_DNA"/>
</dbReference>
<dbReference type="PANTHER" id="PTHR31252">
    <property type="entry name" value="DUF4419 DOMAIN-CONTAINING PROTEIN"/>
    <property type="match status" value="1"/>
</dbReference>